<feature type="domain" description="Large ribosomal subunit protein uL6 alpha-beta" evidence="6">
    <location>
        <begin position="90"/>
        <end position="167"/>
    </location>
</feature>
<dbReference type="PROSITE" id="PS00525">
    <property type="entry name" value="RIBOSOMAL_L6_1"/>
    <property type="match status" value="1"/>
</dbReference>
<name>A0ABY8L1Y0_9FLAO</name>
<dbReference type="PANTHER" id="PTHR11655:SF14">
    <property type="entry name" value="LARGE RIBOSOMAL SUBUNIT PROTEIN UL6M"/>
    <property type="match status" value="1"/>
</dbReference>
<sequence>MSRIGKNPIALPQGVEVKVNDNVVTVKGKLGELTQEIKSGITVKVEDGTITLERPSESKDHRAAHGLYRALINNMVEGVSKGFTKELELVGVGYRASNQGQKLDLALGFSHNIILDLAPEVKVETVSEKGKNPIVKLTSFDKQLVGQVAAKIRSFRKPEPYKGKGIKFVGEVLRRKAGKSA</sequence>
<evidence type="ECO:0000313" key="7">
    <source>
        <dbReference type="EMBL" id="WGH75444.1"/>
    </source>
</evidence>
<dbReference type="SUPFAM" id="SSF56053">
    <property type="entry name" value="Ribosomal protein L6"/>
    <property type="match status" value="2"/>
</dbReference>
<dbReference type="NCBIfam" id="TIGR03654">
    <property type="entry name" value="L6_bact"/>
    <property type="match status" value="1"/>
</dbReference>
<dbReference type="GO" id="GO:0005840">
    <property type="term" value="C:ribosome"/>
    <property type="evidence" value="ECO:0007669"/>
    <property type="project" value="UniProtKB-KW"/>
</dbReference>
<evidence type="ECO:0000259" key="6">
    <source>
        <dbReference type="Pfam" id="PF00347"/>
    </source>
</evidence>
<dbReference type="InterPro" id="IPR002358">
    <property type="entry name" value="Ribosomal_uL6_CS"/>
</dbReference>
<comment type="subunit">
    <text evidence="3">Part of the 50S ribosomal subunit.</text>
</comment>
<dbReference type="InterPro" id="IPR020040">
    <property type="entry name" value="Ribosomal_uL6_a/b-dom"/>
</dbReference>
<evidence type="ECO:0000313" key="8">
    <source>
        <dbReference type="Proteomes" id="UP001232001"/>
    </source>
</evidence>
<dbReference type="PIRSF" id="PIRSF002162">
    <property type="entry name" value="Ribosomal_L6"/>
    <property type="match status" value="1"/>
</dbReference>
<feature type="domain" description="Large ribosomal subunit protein uL6 alpha-beta" evidence="6">
    <location>
        <begin position="12"/>
        <end position="82"/>
    </location>
</feature>
<evidence type="ECO:0000256" key="5">
    <source>
        <dbReference type="RuleBase" id="RU003870"/>
    </source>
</evidence>
<gene>
    <name evidence="3 7" type="primary">rplF</name>
    <name evidence="7" type="ORF">P8625_15440</name>
</gene>
<evidence type="ECO:0000256" key="1">
    <source>
        <dbReference type="ARBA" id="ARBA00022980"/>
    </source>
</evidence>
<dbReference type="PRINTS" id="PR00059">
    <property type="entry name" value="RIBOSOMALL6"/>
</dbReference>
<comment type="function">
    <text evidence="3 5">This protein binds to the 23S rRNA, and is important in its secondary structure. It is located near the subunit interface in the base of the L7/L12 stalk, and near the tRNA binding site of the peptidyltransferase center.</text>
</comment>
<dbReference type="EMBL" id="CP122539">
    <property type="protein sequence ID" value="WGH75444.1"/>
    <property type="molecule type" value="Genomic_DNA"/>
</dbReference>
<keyword evidence="3 5" id="KW-0699">rRNA-binding</keyword>
<dbReference type="InterPro" id="IPR000702">
    <property type="entry name" value="Ribosomal_uL6-like"/>
</dbReference>
<dbReference type="RefSeq" id="WP_279651323.1">
    <property type="nucleotide sequence ID" value="NZ_CP122539.1"/>
</dbReference>
<reference evidence="7 8" key="1">
    <citation type="submission" date="2023-04" db="EMBL/GenBank/DDBJ databases">
        <title>Tenacibaculum tangerinum sp. nov., isolated from sea tidal flat of South Korea.</title>
        <authorList>
            <person name="Lee S.H."/>
            <person name="Kim J.-J."/>
        </authorList>
    </citation>
    <scope>NUCLEOTIDE SEQUENCE [LARGE SCALE GENOMIC DNA]</scope>
    <source>
        <strain evidence="7 8">GRR-S3-23</strain>
    </source>
</reference>
<keyword evidence="2 3" id="KW-0687">Ribonucleoprotein</keyword>
<dbReference type="Proteomes" id="UP001232001">
    <property type="component" value="Chromosome"/>
</dbReference>
<evidence type="ECO:0000256" key="3">
    <source>
        <dbReference type="HAMAP-Rule" id="MF_01365"/>
    </source>
</evidence>
<keyword evidence="8" id="KW-1185">Reference proteome</keyword>
<evidence type="ECO:0000256" key="2">
    <source>
        <dbReference type="ARBA" id="ARBA00023274"/>
    </source>
</evidence>
<evidence type="ECO:0000256" key="4">
    <source>
        <dbReference type="RuleBase" id="RU003869"/>
    </source>
</evidence>
<dbReference type="InterPro" id="IPR036789">
    <property type="entry name" value="Ribosomal_uL6-like_a/b-dom_sf"/>
</dbReference>
<comment type="similarity">
    <text evidence="3 4">Belongs to the universal ribosomal protein uL6 family.</text>
</comment>
<dbReference type="HAMAP" id="MF_01365_B">
    <property type="entry name" value="Ribosomal_uL6_B"/>
    <property type="match status" value="1"/>
</dbReference>
<keyword evidence="3 5" id="KW-0694">RNA-binding</keyword>
<accession>A0ABY8L1Y0</accession>
<dbReference type="Pfam" id="PF00347">
    <property type="entry name" value="Ribosomal_L6"/>
    <property type="match status" value="2"/>
</dbReference>
<dbReference type="PANTHER" id="PTHR11655">
    <property type="entry name" value="60S/50S RIBOSOMAL PROTEIN L6/L9"/>
    <property type="match status" value="1"/>
</dbReference>
<keyword evidence="1 3" id="KW-0689">Ribosomal protein</keyword>
<dbReference type="InterPro" id="IPR019906">
    <property type="entry name" value="Ribosomal_uL6_bac-type"/>
</dbReference>
<proteinExistence type="inferred from homology"/>
<protein>
    <recommendedName>
        <fullName evidence="3">Large ribosomal subunit protein uL6</fullName>
    </recommendedName>
</protein>
<dbReference type="Gene3D" id="3.90.930.12">
    <property type="entry name" value="Ribosomal protein L6, alpha-beta domain"/>
    <property type="match status" value="2"/>
</dbReference>
<organism evidence="7 8">
    <name type="scientific">Tenacibaculum tangerinum</name>
    <dbReference type="NCBI Taxonomy" id="3038772"/>
    <lineage>
        <taxon>Bacteria</taxon>
        <taxon>Pseudomonadati</taxon>
        <taxon>Bacteroidota</taxon>
        <taxon>Flavobacteriia</taxon>
        <taxon>Flavobacteriales</taxon>
        <taxon>Flavobacteriaceae</taxon>
        <taxon>Tenacibaculum</taxon>
    </lineage>
</organism>